<organism evidence="2">
    <name type="scientific">marine sediment metagenome</name>
    <dbReference type="NCBI Taxonomy" id="412755"/>
    <lineage>
        <taxon>unclassified sequences</taxon>
        <taxon>metagenomes</taxon>
        <taxon>ecological metagenomes</taxon>
    </lineage>
</organism>
<reference evidence="2" key="1">
    <citation type="journal article" date="2015" name="Nature">
        <title>Complex archaea that bridge the gap between prokaryotes and eukaryotes.</title>
        <authorList>
            <person name="Spang A."/>
            <person name="Saw J.H."/>
            <person name="Jorgensen S.L."/>
            <person name="Zaremba-Niedzwiedzka K."/>
            <person name="Martijn J."/>
            <person name="Lind A.E."/>
            <person name="van Eijk R."/>
            <person name="Schleper C."/>
            <person name="Guy L."/>
            <person name="Ettema T.J."/>
        </authorList>
    </citation>
    <scope>NUCLEOTIDE SEQUENCE</scope>
</reference>
<dbReference type="AlphaFoldDB" id="A0A0F9SZG6"/>
<accession>A0A0F9SZG6</accession>
<dbReference type="EMBL" id="LAZR01000461">
    <property type="protein sequence ID" value="KKN67972.1"/>
    <property type="molecule type" value="Genomic_DNA"/>
</dbReference>
<evidence type="ECO:0000313" key="2">
    <source>
        <dbReference type="EMBL" id="KKN67972.1"/>
    </source>
</evidence>
<feature type="compositionally biased region" description="Basic residues" evidence="1">
    <location>
        <begin position="1"/>
        <end position="11"/>
    </location>
</feature>
<protein>
    <submittedName>
        <fullName evidence="2">Uncharacterized protein</fullName>
    </submittedName>
</protein>
<evidence type="ECO:0000256" key="1">
    <source>
        <dbReference type="SAM" id="MobiDB-lite"/>
    </source>
</evidence>
<sequence>MENLHDRRKNNLHLVRMTPKTVSKTAEYLV</sequence>
<gene>
    <name evidence="2" type="ORF">LCGC14_0456100</name>
</gene>
<name>A0A0F9SZG6_9ZZZZ</name>
<proteinExistence type="predicted"/>
<feature type="region of interest" description="Disordered" evidence="1">
    <location>
        <begin position="1"/>
        <end position="30"/>
    </location>
</feature>
<comment type="caution">
    <text evidence="2">The sequence shown here is derived from an EMBL/GenBank/DDBJ whole genome shotgun (WGS) entry which is preliminary data.</text>
</comment>